<dbReference type="Proteomes" id="UP001050691">
    <property type="component" value="Unassembled WGS sequence"/>
</dbReference>
<evidence type="ECO:0000256" key="6">
    <source>
        <dbReference type="ARBA" id="ARBA00022833"/>
    </source>
</evidence>
<evidence type="ECO:0000256" key="11">
    <source>
        <dbReference type="ARBA" id="ARBA00066349"/>
    </source>
</evidence>
<name>A0AAV5ALB8_9AGAM</name>
<dbReference type="InterPro" id="IPR026956">
    <property type="entry name" value="D-ser_dehydrat-like_dom"/>
</dbReference>
<dbReference type="InterPro" id="IPR042208">
    <property type="entry name" value="D-ser_dehydrat-like_sf"/>
</dbReference>
<dbReference type="FunFam" id="3.20.20.10:FF:000016">
    <property type="entry name" value="D-serine dehydratase"/>
    <property type="match status" value="1"/>
</dbReference>
<evidence type="ECO:0000256" key="4">
    <source>
        <dbReference type="ARBA" id="ARBA00022575"/>
    </source>
</evidence>
<reference evidence="15" key="1">
    <citation type="submission" date="2021-10" db="EMBL/GenBank/DDBJ databases">
        <title>De novo Genome Assembly of Clathrus columnatus (Basidiomycota, Fungi) Using Illumina and Nanopore Sequence Data.</title>
        <authorList>
            <person name="Ogiso-Tanaka E."/>
            <person name="Itagaki H."/>
            <person name="Hosoya T."/>
            <person name="Hosaka K."/>
        </authorList>
    </citation>
    <scope>NUCLEOTIDE SEQUENCE</scope>
    <source>
        <strain evidence="15">MO-923</strain>
    </source>
</reference>
<evidence type="ECO:0000256" key="10">
    <source>
        <dbReference type="ARBA" id="ARBA00055764"/>
    </source>
</evidence>
<dbReference type="SUPFAM" id="SSF51419">
    <property type="entry name" value="PLP-binding barrel"/>
    <property type="match status" value="1"/>
</dbReference>
<keyword evidence="7" id="KW-0663">Pyridoxal phosphate</keyword>
<gene>
    <name evidence="15" type="ORF">Clacol_008140</name>
</gene>
<comment type="function">
    <text evidence="10">Catalyzes the conversion of D-serine to pyruvate and ammonia. May play a role in D-serine detoxification.</text>
</comment>
<dbReference type="Pfam" id="PF14031">
    <property type="entry name" value="D-ser_dehydrat"/>
    <property type="match status" value="1"/>
</dbReference>
<keyword evidence="4" id="KW-0216">Detoxification</keyword>
<protein>
    <recommendedName>
        <fullName evidence="12">D-serine dehydratase</fullName>
        <ecNumber evidence="11">4.3.1.18</ecNumber>
    </recommendedName>
    <alternativeName>
        <fullName evidence="13">D-serine deaminase</fullName>
    </alternativeName>
</protein>
<dbReference type="InterPro" id="IPR001608">
    <property type="entry name" value="Ala_racemase_N"/>
</dbReference>
<dbReference type="GO" id="GO:0008721">
    <property type="term" value="F:D-serine ammonia-lyase activity"/>
    <property type="evidence" value="ECO:0007669"/>
    <property type="project" value="UniProtKB-EC"/>
</dbReference>
<evidence type="ECO:0000256" key="13">
    <source>
        <dbReference type="ARBA" id="ARBA00075219"/>
    </source>
</evidence>
<dbReference type="InterPro" id="IPR029066">
    <property type="entry name" value="PLP-binding_barrel"/>
</dbReference>
<evidence type="ECO:0000256" key="2">
    <source>
        <dbReference type="ARBA" id="ARBA00001947"/>
    </source>
</evidence>
<comment type="caution">
    <text evidence="15">The sequence shown here is derived from an EMBL/GenBank/DDBJ whole genome shotgun (WGS) entry which is preliminary data.</text>
</comment>
<dbReference type="Pfam" id="PF01168">
    <property type="entry name" value="Ala_racemase_N"/>
    <property type="match status" value="1"/>
</dbReference>
<proteinExistence type="inferred from homology"/>
<keyword evidence="5" id="KW-0479">Metal-binding</keyword>
<dbReference type="PANTHER" id="PTHR28004:SF2">
    <property type="entry name" value="D-SERINE DEHYDRATASE"/>
    <property type="match status" value="1"/>
</dbReference>
<dbReference type="GO" id="GO:0036088">
    <property type="term" value="P:D-serine catabolic process"/>
    <property type="evidence" value="ECO:0007669"/>
    <property type="project" value="TreeGrafter"/>
</dbReference>
<dbReference type="PANTHER" id="PTHR28004">
    <property type="entry name" value="ZGC:162816-RELATED"/>
    <property type="match status" value="1"/>
</dbReference>
<dbReference type="AlphaFoldDB" id="A0AAV5ALB8"/>
<sequence>MAATTLPTQSFSYLSDNVPSKVKLVEAFKERSLDSLRTPAAIIDRGIFARNCAVMYDAVKSWNADFRAHTREGTALQLQISDSKKTSAVVVSTIMEGQEIIRSGLVHERIVNDMLYGLPIGFNKLAELAAMADVLESYQGNLRILVDHPHQIQILEEYNKLNNRRSPWSVFVKIETGGKRAGVDPDSLAFTNLLQNLFASSAISVYGFYCHAGQSYGSTSLHEASEFLSTELQTVNKAAKIAKDLLSAHSKEYDGTFVLSVGSTPTAHAFQEPTEEIRRQLASVLHGKLELHAGNYPMLDLQQIHTSLVSSERVALKILSTVLSYYPGRGKAGEDEALCDAGAIAMSKDTGPSGGFGDVIGRASWKLARVSQEHGVLVRTSKDELPLEIGSIIEIIPQHACLTAANHPWYYIVDTNIGKSDEVVDIWVPWKGW</sequence>
<organism evidence="15 16">
    <name type="scientific">Clathrus columnatus</name>
    <dbReference type="NCBI Taxonomy" id="1419009"/>
    <lineage>
        <taxon>Eukaryota</taxon>
        <taxon>Fungi</taxon>
        <taxon>Dikarya</taxon>
        <taxon>Basidiomycota</taxon>
        <taxon>Agaricomycotina</taxon>
        <taxon>Agaricomycetes</taxon>
        <taxon>Phallomycetidae</taxon>
        <taxon>Phallales</taxon>
        <taxon>Clathraceae</taxon>
        <taxon>Clathrus</taxon>
    </lineage>
</organism>
<dbReference type="SMART" id="SM01119">
    <property type="entry name" value="D-ser_dehydrat"/>
    <property type="match status" value="1"/>
</dbReference>
<comment type="similarity">
    <text evidence="3">Belongs to the DSD1 family.</text>
</comment>
<keyword evidence="16" id="KW-1185">Reference proteome</keyword>
<accession>A0AAV5ALB8</accession>
<feature type="domain" description="D-serine dehydratase-like" evidence="14">
    <location>
        <begin position="315"/>
        <end position="414"/>
    </location>
</feature>
<dbReference type="InterPro" id="IPR051466">
    <property type="entry name" value="D-amino_acid_metab_enzyme"/>
</dbReference>
<evidence type="ECO:0000259" key="14">
    <source>
        <dbReference type="SMART" id="SM01119"/>
    </source>
</evidence>
<evidence type="ECO:0000256" key="1">
    <source>
        <dbReference type="ARBA" id="ARBA00001933"/>
    </source>
</evidence>
<dbReference type="GO" id="GO:0046872">
    <property type="term" value="F:metal ion binding"/>
    <property type="evidence" value="ECO:0007669"/>
    <property type="project" value="UniProtKB-KW"/>
</dbReference>
<keyword evidence="6" id="KW-0862">Zinc</keyword>
<comment type="cofactor">
    <cofactor evidence="1">
        <name>pyridoxal 5'-phosphate</name>
        <dbReference type="ChEBI" id="CHEBI:597326"/>
    </cofactor>
</comment>
<evidence type="ECO:0000256" key="5">
    <source>
        <dbReference type="ARBA" id="ARBA00022723"/>
    </source>
</evidence>
<evidence type="ECO:0000256" key="7">
    <source>
        <dbReference type="ARBA" id="ARBA00022898"/>
    </source>
</evidence>
<keyword evidence="8" id="KW-0456">Lyase</keyword>
<evidence type="ECO:0000256" key="8">
    <source>
        <dbReference type="ARBA" id="ARBA00023239"/>
    </source>
</evidence>
<evidence type="ECO:0000313" key="16">
    <source>
        <dbReference type="Proteomes" id="UP001050691"/>
    </source>
</evidence>
<dbReference type="GO" id="GO:0009636">
    <property type="term" value="P:response to toxic substance"/>
    <property type="evidence" value="ECO:0007669"/>
    <property type="project" value="UniProtKB-KW"/>
</dbReference>
<evidence type="ECO:0000256" key="3">
    <source>
        <dbReference type="ARBA" id="ARBA00005323"/>
    </source>
</evidence>
<comment type="catalytic activity">
    <reaction evidence="9">
        <text>D-serine = pyruvate + NH4(+)</text>
        <dbReference type="Rhea" id="RHEA:13977"/>
        <dbReference type="ChEBI" id="CHEBI:15361"/>
        <dbReference type="ChEBI" id="CHEBI:28938"/>
        <dbReference type="ChEBI" id="CHEBI:35247"/>
        <dbReference type="EC" id="4.3.1.18"/>
    </reaction>
    <physiologicalReaction direction="left-to-right" evidence="9">
        <dbReference type="Rhea" id="RHEA:13978"/>
    </physiologicalReaction>
</comment>
<evidence type="ECO:0000256" key="9">
    <source>
        <dbReference type="ARBA" id="ARBA00051198"/>
    </source>
</evidence>
<evidence type="ECO:0000256" key="12">
    <source>
        <dbReference type="ARBA" id="ARBA00069616"/>
    </source>
</evidence>
<dbReference type="Gene3D" id="2.40.37.20">
    <property type="entry name" value="D-serine dehydratase-like domain"/>
    <property type="match status" value="1"/>
</dbReference>
<dbReference type="Gene3D" id="3.20.20.10">
    <property type="entry name" value="Alanine racemase"/>
    <property type="match status" value="1"/>
</dbReference>
<evidence type="ECO:0000313" key="15">
    <source>
        <dbReference type="EMBL" id="GJJ13883.1"/>
    </source>
</evidence>
<comment type="cofactor">
    <cofactor evidence="2">
        <name>Zn(2+)</name>
        <dbReference type="ChEBI" id="CHEBI:29105"/>
    </cofactor>
</comment>
<dbReference type="EMBL" id="BPWL01000009">
    <property type="protein sequence ID" value="GJJ13883.1"/>
    <property type="molecule type" value="Genomic_DNA"/>
</dbReference>
<dbReference type="EC" id="4.3.1.18" evidence="11"/>